<dbReference type="GO" id="GO:0005737">
    <property type="term" value="C:cytoplasm"/>
    <property type="evidence" value="ECO:0007669"/>
    <property type="project" value="UniProtKB-SubCell"/>
</dbReference>
<dbReference type="InterPro" id="IPR002036">
    <property type="entry name" value="YbeY"/>
</dbReference>
<dbReference type="PROSITE" id="PS01306">
    <property type="entry name" value="UPF0054"/>
    <property type="match status" value="1"/>
</dbReference>
<evidence type="ECO:0000313" key="8">
    <source>
        <dbReference type="EMBL" id="AQS42139.1"/>
    </source>
</evidence>
<keyword evidence="2 7" id="KW-0540">Nuclease</keyword>
<dbReference type="HAMAP" id="MF_00009">
    <property type="entry name" value="Endoribonucl_YbeY"/>
    <property type="match status" value="1"/>
</dbReference>
<evidence type="ECO:0000256" key="5">
    <source>
        <dbReference type="ARBA" id="ARBA00022801"/>
    </source>
</evidence>
<sequence length="157" mass="17473">MTEIDISMEDKRWGAEEPLRALAAKAVAATFARLGFTDVTSELSLVFTDDATIRQINAEWRHKDKATNVLSFPAFPVQAGEKPGMMLGDIILAYETVKQEAAAGQKPFDHHLAHLLVHGLLHLVGYDHENSSEAEKMEQLEREILHSLAIPDPYIVL</sequence>
<comment type="subcellular location">
    <subcellularLocation>
        <location evidence="7">Cytoplasm</location>
    </subcellularLocation>
</comment>
<dbReference type="GO" id="GO:0006364">
    <property type="term" value="P:rRNA processing"/>
    <property type="evidence" value="ECO:0007669"/>
    <property type="project" value="UniProtKB-UniRule"/>
</dbReference>
<organism evidence="8 9">
    <name type="scientific">Candidatus Tokpelaia hoelldobleri</name>
    <dbReference type="NCBI Taxonomy" id="1902579"/>
    <lineage>
        <taxon>Bacteria</taxon>
        <taxon>Pseudomonadati</taxon>
        <taxon>Pseudomonadota</taxon>
        <taxon>Alphaproteobacteria</taxon>
        <taxon>Hyphomicrobiales</taxon>
        <taxon>Candidatus Tokpelaia</taxon>
    </lineage>
</organism>
<keyword evidence="4 7" id="KW-0255">Endonuclease</keyword>
<keyword evidence="7" id="KW-0698">rRNA processing</keyword>
<evidence type="ECO:0000256" key="6">
    <source>
        <dbReference type="ARBA" id="ARBA00022833"/>
    </source>
</evidence>
<evidence type="ECO:0000256" key="1">
    <source>
        <dbReference type="ARBA" id="ARBA00010875"/>
    </source>
</evidence>
<dbReference type="GO" id="GO:0004222">
    <property type="term" value="F:metalloendopeptidase activity"/>
    <property type="evidence" value="ECO:0007669"/>
    <property type="project" value="InterPro"/>
</dbReference>
<dbReference type="InterPro" id="IPR023091">
    <property type="entry name" value="MetalPrtase_cat_dom_sf_prd"/>
</dbReference>
<dbReference type="SUPFAM" id="SSF55486">
    <property type="entry name" value="Metalloproteases ('zincins'), catalytic domain"/>
    <property type="match status" value="1"/>
</dbReference>
<dbReference type="Pfam" id="PF02130">
    <property type="entry name" value="YbeY"/>
    <property type="match status" value="1"/>
</dbReference>
<keyword evidence="9" id="KW-1185">Reference proteome</keyword>
<comment type="similarity">
    <text evidence="1 7">Belongs to the endoribonuclease YbeY family.</text>
</comment>
<feature type="binding site" evidence="7">
    <location>
        <position position="118"/>
    </location>
    <ligand>
        <name>Zn(2+)</name>
        <dbReference type="ChEBI" id="CHEBI:29105"/>
        <note>catalytic</note>
    </ligand>
</feature>
<dbReference type="AlphaFoldDB" id="A0A1U9JW98"/>
<dbReference type="NCBIfam" id="TIGR00043">
    <property type="entry name" value="rRNA maturation RNase YbeY"/>
    <property type="match status" value="1"/>
</dbReference>
<dbReference type="GO" id="GO:0008270">
    <property type="term" value="F:zinc ion binding"/>
    <property type="evidence" value="ECO:0007669"/>
    <property type="project" value="UniProtKB-UniRule"/>
</dbReference>
<dbReference type="GO" id="GO:0004521">
    <property type="term" value="F:RNA endonuclease activity"/>
    <property type="evidence" value="ECO:0007669"/>
    <property type="project" value="UniProtKB-UniRule"/>
</dbReference>
<comment type="function">
    <text evidence="7">Single strand-specific metallo-endoribonuclease involved in late-stage 70S ribosome quality control and in maturation of the 3' terminus of the 16S rRNA.</text>
</comment>
<keyword evidence="7" id="KW-0963">Cytoplasm</keyword>
<dbReference type="STRING" id="1902579.BHV28_14570"/>
<evidence type="ECO:0000256" key="3">
    <source>
        <dbReference type="ARBA" id="ARBA00022723"/>
    </source>
</evidence>
<evidence type="ECO:0000256" key="2">
    <source>
        <dbReference type="ARBA" id="ARBA00022722"/>
    </source>
</evidence>
<dbReference type="EC" id="3.1.-.-" evidence="7"/>
<dbReference type="InterPro" id="IPR020549">
    <property type="entry name" value="YbeY_CS"/>
</dbReference>
<keyword evidence="6 7" id="KW-0862">Zinc</keyword>
<evidence type="ECO:0000256" key="4">
    <source>
        <dbReference type="ARBA" id="ARBA00022759"/>
    </source>
</evidence>
<dbReference type="Proteomes" id="UP000188912">
    <property type="component" value="Chromosome"/>
</dbReference>
<dbReference type="PANTHER" id="PTHR46986:SF1">
    <property type="entry name" value="ENDORIBONUCLEASE YBEY, CHLOROPLASTIC"/>
    <property type="match status" value="1"/>
</dbReference>
<dbReference type="KEGG" id="thd:BHV28_14570"/>
<proteinExistence type="inferred from homology"/>
<dbReference type="EMBL" id="CP017315">
    <property type="protein sequence ID" value="AQS42139.1"/>
    <property type="molecule type" value="Genomic_DNA"/>
</dbReference>
<feature type="binding site" evidence="7">
    <location>
        <position position="128"/>
    </location>
    <ligand>
        <name>Zn(2+)</name>
        <dbReference type="ChEBI" id="CHEBI:29105"/>
        <note>catalytic</note>
    </ligand>
</feature>
<name>A0A1U9JW98_9HYPH</name>
<reference evidence="8 9" key="2">
    <citation type="journal article" date="2016" name="Sci. Rep.">
        <title>The genome of Rhizobiales bacteria in predatory ants reveals urease gene functions but no genes for nitrogen fixation.</title>
        <authorList>
            <person name="Neuvonen M.M."/>
            <person name="Tamarit D."/>
            <person name="Naslund K."/>
            <person name="Liebig J."/>
            <person name="Feldhaar H."/>
            <person name="Moran N.A."/>
            <person name="Guy L."/>
            <person name="Andersson S.G."/>
        </authorList>
    </citation>
    <scope>NUCLEOTIDE SEQUENCE [LARGE SCALE GENOMIC DNA]</scope>
    <source>
        <strain evidence="8 9">Hsal</strain>
    </source>
</reference>
<evidence type="ECO:0000256" key="7">
    <source>
        <dbReference type="HAMAP-Rule" id="MF_00009"/>
    </source>
</evidence>
<dbReference type="Gene3D" id="3.40.390.30">
    <property type="entry name" value="Metalloproteases ('zincins'), catalytic domain"/>
    <property type="match status" value="1"/>
</dbReference>
<feature type="binding site" evidence="7">
    <location>
        <position position="122"/>
    </location>
    <ligand>
        <name>Zn(2+)</name>
        <dbReference type="ChEBI" id="CHEBI:29105"/>
        <note>catalytic</note>
    </ligand>
</feature>
<accession>A0A1U9JW98</accession>
<keyword evidence="5 7" id="KW-0378">Hydrolase</keyword>
<evidence type="ECO:0000313" key="9">
    <source>
        <dbReference type="Proteomes" id="UP000188912"/>
    </source>
</evidence>
<keyword evidence="7" id="KW-0690">Ribosome biogenesis</keyword>
<dbReference type="PANTHER" id="PTHR46986">
    <property type="entry name" value="ENDORIBONUCLEASE YBEY, CHLOROPLASTIC"/>
    <property type="match status" value="1"/>
</dbReference>
<protein>
    <recommendedName>
        <fullName evidence="7">Endoribonuclease YbeY</fullName>
        <ecNumber evidence="7">3.1.-.-</ecNumber>
    </recommendedName>
</protein>
<gene>
    <name evidence="7 8" type="primary">ybeY</name>
    <name evidence="8" type="ORF">BHV28_14570</name>
</gene>
<comment type="cofactor">
    <cofactor evidence="7">
        <name>Zn(2+)</name>
        <dbReference type="ChEBI" id="CHEBI:29105"/>
    </cofactor>
    <text evidence="7">Binds 1 zinc ion.</text>
</comment>
<keyword evidence="3 7" id="KW-0479">Metal-binding</keyword>
<reference evidence="8 9" key="1">
    <citation type="journal article" date="2010" name="Science">
        <title>Genomic comparison of the ants Camponotus floridanus and Harpegnathos saltator.</title>
        <authorList>
            <person name="Bonasio R."/>
            <person name="Zhang G."/>
            <person name="Ye C."/>
            <person name="Mutti N.S."/>
            <person name="Fang X."/>
            <person name="Qin N."/>
            <person name="Donahue G."/>
            <person name="Yang P."/>
            <person name="Li Q."/>
            <person name="Li C."/>
            <person name="Zhang P."/>
            <person name="Huang Z."/>
            <person name="Berger S.L."/>
            <person name="Reinberg D."/>
            <person name="Wang J."/>
            <person name="Liebig J."/>
        </authorList>
    </citation>
    <scope>NUCLEOTIDE SEQUENCE [LARGE SCALE GENOMIC DNA]</scope>
    <source>
        <strain evidence="8 9">Hsal</strain>
    </source>
</reference>